<dbReference type="PANTHER" id="PTHR11654">
    <property type="entry name" value="OLIGOPEPTIDE TRANSPORTER-RELATED"/>
    <property type="match status" value="1"/>
</dbReference>
<accession>A0A166BXK3</accession>
<evidence type="ECO:0000313" key="7">
    <source>
        <dbReference type="EMBL" id="WOG94003.1"/>
    </source>
</evidence>
<gene>
    <name evidence="7" type="ORF">DCAR_0313293</name>
</gene>
<comment type="similarity">
    <text evidence="6">Belongs to the major facilitator superfamily. Phosphate:H(+) symporter (TC 2.A.1.9) family.</text>
</comment>
<dbReference type="InterPro" id="IPR000109">
    <property type="entry name" value="POT_fam"/>
</dbReference>
<dbReference type="OMA" id="DDRVRGQ"/>
<dbReference type="EMBL" id="CP093345">
    <property type="protein sequence ID" value="WOG94003.1"/>
    <property type="molecule type" value="Genomic_DNA"/>
</dbReference>
<keyword evidence="3" id="KW-0812">Transmembrane</keyword>
<dbReference type="GO" id="GO:0006857">
    <property type="term" value="P:oligopeptide transport"/>
    <property type="evidence" value="ECO:0007669"/>
    <property type="project" value="InterPro"/>
</dbReference>
<evidence type="ECO:0000256" key="3">
    <source>
        <dbReference type="ARBA" id="ARBA00022692"/>
    </source>
</evidence>
<evidence type="ECO:0000256" key="4">
    <source>
        <dbReference type="ARBA" id="ARBA00022989"/>
    </source>
</evidence>
<evidence type="ECO:0000313" key="8">
    <source>
        <dbReference type="Proteomes" id="UP000077755"/>
    </source>
</evidence>
<sequence>MGTSTAACDDAHGHYKAFSPTKPKKNSWRSAIFIIFVEVAQRFAYYGVSGNLISYLNNVLGMPISAAAKSVNVWHGVSALFPLLGAFIADSYLGRFKTIIFSSIIYLMGLVLLTVSVSAISLVHRKPIFFLALYILSVGEGGHKPCVQTFAADQFDENVPEEKLAKSSFFNWWYLGIVIGSTAAVLVVIYVQDNIGWAIGFGMPTVAVAGALLVFLIGQRTYRRSVPVGSPFTRMMQVVVAAVRKRNVPEMHDAQGLCYEDEDCCSPALARTNQFKFLDKAMIIDQEDALNQKRNKWRLCSVNQVEEVKLVFRLFPIWIGTFMFNVAIAQQGTYFTKQGSTMTRDFNVPPATLQVITGLTILTAVAIYDRLLVPFARKWTKHPSGITMLQRLGVGIFLSMITMAVAALVEAKRVGIAKKHGLHDAPEAVVPMSIWWLVPQYMLNGLTDVFGVVGMQELFYDQVAEEMRSMGAAFYISTTGVGSFMSSGVISAVQAISSRYGKGERWLSGNNLNRAHLDYFYWVLAGLCGLSLCFYIWVARRFVYKKIECENDAEA</sequence>
<dbReference type="Gene3D" id="1.20.1250.20">
    <property type="entry name" value="MFS general substrate transporter like domains"/>
    <property type="match status" value="1"/>
</dbReference>
<dbReference type="Gramene" id="KZN03016">
    <property type="protein sequence ID" value="KZN03016"/>
    <property type="gene ID" value="DCAR_011772"/>
</dbReference>
<reference evidence="7" key="1">
    <citation type="journal article" date="2016" name="Nat. Genet.">
        <title>A high-quality carrot genome assembly provides new insights into carotenoid accumulation and asterid genome evolution.</title>
        <authorList>
            <person name="Iorizzo M."/>
            <person name="Ellison S."/>
            <person name="Senalik D."/>
            <person name="Zeng P."/>
            <person name="Satapoomin P."/>
            <person name="Huang J."/>
            <person name="Bowman M."/>
            <person name="Iovene M."/>
            <person name="Sanseverino W."/>
            <person name="Cavagnaro P."/>
            <person name="Yildiz M."/>
            <person name="Macko-Podgorni A."/>
            <person name="Moranska E."/>
            <person name="Grzebelus E."/>
            <person name="Grzebelus D."/>
            <person name="Ashrafi H."/>
            <person name="Zheng Z."/>
            <person name="Cheng S."/>
            <person name="Spooner D."/>
            <person name="Van Deynze A."/>
            <person name="Simon P."/>
        </authorList>
    </citation>
    <scope>NUCLEOTIDE SEQUENCE</scope>
    <source>
        <tissue evidence="7">Leaf</tissue>
    </source>
</reference>
<evidence type="ECO:0000256" key="1">
    <source>
        <dbReference type="ARBA" id="ARBA00004141"/>
    </source>
</evidence>
<dbReference type="InterPro" id="IPR036259">
    <property type="entry name" value="MFS_trans_sf"/>
</dbReference>
<dbReference type="InterPro" id="IPR018456">
    <property type="entry name" value="PTR2_symporter_CS"/>
</dbReference>
<comment type="similarity">
    <text evidence="2">Belongs to the major facilitator superfamily. Proton-dependent oligopeptide transporter (POT/PTR) (TC 2.A.17) family.</text>
</comment>
<proteinExistence type="inferred from homology"/>
<dbReference type="PROSITE" id="PS01022">
    <property type="entry name" value="PTR2_1"/>
    <property type="match status" value="1"/>
</dbReference>
<dbReference type="KEGG" id="dcr:108212704"/>
<protein>
    <submittedName>
        <fullName evidence="7">Uncharacterized protein</fullName>
    </submittedName>
</protein>
<organism evidence="7 8">
    <name type="scientific">Daucus carota subsp. sativus</name>
    <name type="common">Carrot</name>
    <dbReference type="NCBI Taxonomy" id="79200"/>
    <lineage>
        <taxon>Eukaryota</taxon>
        <taxon>Viridiplantae</taxon>
        <taxon>Streptophyta</taxon>
        <taxon>Embryophyta</taxon>
        <taxon>Tracheophyta</taxon>
        <taxon>Spermatophyta</taxon>
        <taxon>Magnoliopsida</taxon>
        <taxon>eudicotyledons</taxon>
        <taxon>Gunneridae</taxon>
        <taxon>Pentapetalae</taxon>
        <taxon>asterids</taxon>
        <taxon>campanulids</taxon>
        <taxon>Apiales</taxon>
        <taxon>Apiaceae</taxon>
        <taxon>Apioideae</taxon>
        <taxon>Scandiceae</taxon>
        <taxon>Daucinae</taxon>
        <taxon>Daucus</taxon>
        <taxon>Daucus sect. Daucus</taxon>
    </lineage>
</organism>
<dbReference type="OrthoDB" id="8904098at2759"/>
<dbReference type="Pfam" id="PF00854">
    <property type="entry name" value="PTR2"/>
    <property type="match status" value="1"/>
</dbReference>
<reference evidence="7" key="2">
    <citation type="submission" date="2022-03" db="EMBL/GenBank/DDBJ databases">
        <title>Draft title - Genomic analysis of global carrot germplasm unveils the trajectory of domestication and the origin of high carotenoid orange carrot.</title>
        <authorList>
            <person name="Iorizzo M."/>
            <person name="Ellison S."/>
            <person name="Senalik D."/>
            <person name="Macko-Podgorni A."/>
            <person name="Grzebelus D."/>
            <person name="Bostan H."/>
            <person name="Rolling W."/>
            <person name="Curaba J."/>
            <person name="Simon P."/>
        </authorList>
    </citation>
    <scope>NUCLEOTIDE SEQUENCE</scope>
    <source>
        <tissue evidence="7">Leaf</tissue>
    </source>
</reference>
<evidence type="ECO:0000256" key="2">
    <source>
        <dbReference type="ARBA" id="ARBA00005982"/>
    </source>
</evidence>
<keyword evidence="8" id="KW-1185">Reference proteome</keyword>
<dbReference type="AlphaFoldDB" id="A0A166BXK3"/>
<name>A0A166BXK3_DAUCS</name>
<evidence type="ECO:0000256" key="5">
    <source>
        <dbReference type="ARBA" id="ARBA00023136"/>
    </source>
</evidence>
<keyword evidence="4" id="KW-1133">Transmembrane helix</keyword>
<dbReference type="Proteomes" id="UP000077755">
    <property type="component" value="Chromosome 3"/>
</dbReference>
<comment type="subcellular location">
    <subcellularLocation>
        <location evidence="1">Membrane</location>
        <topology evidence="1">Multi-pass membrane protein</topology>
    </subcellularLocation>
</comment>
<dbReference type="SUPFAM" id="SSF103473">
    <property type="entry name" value="MFS general substrate transporter"/>
    <property type="match status" value="1"/>
</dbReference>
<dbReference type="GO" id="GO:0022857">
    <property type="term" value="F:transmembrane transporter activity"/>
    <property type="evidence" value="ECO:0007669"/>
    <property type="project" value="InterPro"/>
</dbReference>
<evidence type="ECO:0000256" key="6">
    <source>
        <dbReference type="ARBA" id="ARBA00044504"/>
    </source>
</evidence>
<keyword evidence="5" id="KW-0472">Membrane</keyword>
<dbReference type="GO" id="GO:0016020">
    <property type="term" value="C:membrane"/>
    <property type="evidence" value="ECO:0007669"/>
    <property type="project" value="UniProtKB-SubCell"/>
</dbReference>